<dbReference type="PANTHER" id="PTHR43765">
    <property type="entry name" value="2-DEHYDROPANTOATE 2-REDUCTASE-RELATED"/>
    <property type="match status" value="1"/>
</dbReference>
<reference evidence="13" key="1">
    <citation type="submission" date="2012-06" db="EMBL/GenBank/DDBJ databases">
        <title>Complete sequence of chromosome of Desulfomonile tiedjei DSM 6799.</title>
        <authorList>
            <person name="Lucas S."/>
            <person name="Copeland A."/>
            <person name="Lapidus A."/>
            <person name="Glavina del Rio T."/>
            <person name="Dalin E."/>
            <person name="Tice H."/>
            <person name="Bruce D."/>
            <person name="Goodwin L."/>
            <person name="Pitluck S."/>
            <person name="Peters L."/>
            <person name="Ovchinnikova G."/>
            <person name="Zeytun A."/>
            <person name="Lu M."/>
            <person name="Kyrpides N."/>
            <person name="Mavromatis K."/>
            <person name="Ivanova N."/>
            <person name="Brettin T."/>
            <person name="Detter J.C."/>
            <person name="Han C."/>
            <person name="Larimer F."/>
            <person name="Land M."/>
            <person name="Hauser L."/>
            <person name="Markowitz V."/>
            <person name="Cheng J.-F."/>
            <person name="Hugenholtz P."/>
            <person name="Woyke T."/>
            <person name="Wu D."/>
            <person name="Spring S."/>
            <person name="Schroeder M."/>
            <person name="Brambilla E."/>
            <person name="Klenk H.-P."/>
            <person name="Eisen J.A."/>
        </authorList>
    </citation>
    <scope>NUCLEOTIDE SEQUENCE [LARGE SCALE GENOMIC DNA]</scope>
    <source>
        <strain evidence="13">ATCC 49306 / DSM 6799 / DCB-1</strain>
    </source>
</reference>
<dbReference type="Pfam" id="PF08546">
    <property type="entry name" value="ApbA_C"/>
    <property type="match status" value="1"/>
</dbReference>
<evidence type="ECO:0000256" key="5">
    <source>
        <dbReference type="ARBA" id="ARBA00022857"/>
    </source>
</evidence>
<dbReference type="KEGG" id="dti:Desti_4666"/>
<keyword evidence="9" id="KW-0566">Pantothenate biosynthesis</keyword>
<accession>I4CCJ7</accession>
<dbReference type="UniPathway" id="UPA00028">
    <property type="reaction ID" value="UER00004"/>
</dbReference>
<dbReference type="NCBIfam" id="TIGR00745">
    <property type="entry name" value="apbA_panE"/>
    <property type="match status" value="1"/>
</dbReference>
<evidence type="ECO:0000313" key="13">
    <source>
        <dbReference type="Proteomes" id="UP000006055"/>
    </source>
</evidence>
<evidence type="ECO:0000256" key="3">
    <source>
        <dbReference type="ARBA" id="ARBA00013014"/>
    </source>
</evidence>
<evidence type="ECO:0000256" key="9">
    <source>
        <dbReference type="RuleBase" id="RU362068"/>
    </source>
</evidence>
<dbReference type="OrthoDB" id="5333395at2"/>
<dbReference type="STRING" id="706587.Desti_4666"/>
<keyword evidence="6 9" id="KW-0560">Oxidoreductase</keyword>
<dbReference type="Pfam" id="PF02558">
    <property type="entry name" value="ApbA"/>
    <property type="match status" value="1"/>
</dbReference>
<dbReference type="GO" id="GO:0015940">
    <property type="term" value="P:pantothenate biosynthetic process"/>
    <property type="evidence" value="ECO:0007669"/>
    <property type="project" value="UniProtKB-UniPathway"/>
</dbReference>
<dbReference type="RefSeq" id="WP_014812397.1">
    <property type="nucleotide sequence ID" value="NC_018025.1"/>
</dbReference>
<dbReference type="HOGENOM" id="CLU_031468_0_0_7"/>
<evidence type="ECO:0000256" key="7">
    <source>
        <dbReference type="ARBA" id="ARBA00032024"/>
    </source>
</evidence>
<dbReference type="SUPFAM" id="SSF51735">
    <property type="entry name" value="NAD(P)-binding Rossmann-fold domains"/>
    <property type="match status" value="1"/>
</dbReference>
<dbReference type="Gene3D" id="3.40.50.720">
    <property type="entry name" value="NAD(P)-binding Rossmann-like Domain"/>
    <property type="match status" value="1"/>
</dbReference>
<proteinExistence type="inferred from homology"/>
<evidence type="ECO:0000256" key="4">
    <source>
        <dbReference type="ARBA" id="ARBA00019465"/>
    </source>
</evidence>
<comment type="catalytic activity">
    <reaction evidence="8 9">
        <text>(R)-pantoate + NADP(+) = 2-dehydropantoate + NADPH + H(+)</text>
        <dbReference type="Rhea" id="RHEA:16233"/>
        <dbReference type="ChEBI" id="CHEBI:11561"/>
        <dbReference type="ChEBI" id="CHEBI:15378"/>
        <dbReference type="ChEBI" id="CHEBI:15980"/>
        <dbReference type="ChEBI" id="CHEBI:57783"/>
        <dbReference type="ChEBI" id="CHEBI:58349"/>
        <dbReference type="EC" id="1.1.1.169"/>
    </reaction>
</comment>
<dbReference type="GO" id="GO:0008677">
    <property type="term" value="F:2-dehydropantoate 2-reductase activity"/>
    <property type="evidence" value="ECO:0007669"/>
    <property type="project" value="UniProtKB-EC"/>
</dbReference>
<evidence type="ECO:0000259" key="11">
    <source>
        <dbReference type="Pfam" id="PF08546"/>
    </source>
</evidence>
<dbReference type="GO" id="GO:0005737">
    <property type="term" value="C:cytoplasm"/>
    <property type="evidence" value="ECO:0007669"/>
    <property type="project" value="TreeGrafter"/>
</dbReference>
<evidence type="ECO:0000256" key="8">
    <source>
        <dbReference type="ARBA" id="ARBA00048793"/>
    </source>
</evidence>
<comment type="pathway">
    <text evidence="1 9">Cofactor biosynthesis; (R)-pantothenate biosynthesis; (R)-pantoate from 3-methyl-2-oxobutanoate: step 2/2.</text>
</comment>
<feature type="domain" description="Ketopantoate reductase N-terminal" evidence="10">
    <location>
        <begin position="8"/>
        <end position="156"/>
    </location>
</feature>
<dbReference type="InterPro" id="IPR013328">
    <property type="entry name" value="6PGD_dom2"/>
</dbReference>
<dbReference type="GO" id="GO:0050661">
    <property type="term" value="F:NADP binding"/>
    <property type="evidence" value="ECO:0007669"/>
    <property type="project" value="TreeGrafter"/>
</dbReference>
<keyword evidence="5 9" id="KW-0521">NADP</keyword>
<dbReference type="InterPro" id="IPR003710">
    <property type="entry name" value="ApbA"/>
</dbReference>
<evidence type="ECO:0000256" key="6">
    <source>
        <dbReference type="ARBA" id="ARBA00023002"/>
    </source>
</evidence>
<dbReference type="EMBL" id="CP003360">
    <property type="protein sequence ID" value="AFM27288.1"/>
    <property type="molecule type" value="Genomic_DNA"/>
</dbReference>
<keyword evidence="13" id="KW-1185">Reference proteome</keyword>
<evidence type="ECO:0000256" key="2">
    <source>
        <dbReference type="ARBA" id="ARBA00007870"/>
    </source>
</evidence>
<dbReference type="AlphaFoldDB" id="I4CCJ7"/>
<feature type="domain" description="Ketopantoate reductase C-terminal" evidence="11">
    <location>
        <begin position="181"/>
        <end position="325"/>
    </location>
</feature>
<dbReference type="SUPFAM" id="SSF48179">
    <property type="entry name" value="6-phosphogluconate dehydrogenase C-terminal domain-like"/>
    <property type="match status" value="1"/>
</dbReference>
<dbReference type="EC" id="1.1.1.169" evidence="3 9"/>
<organism evidence="12 13">
    <name type="scientific">Desulfomonile tiedjei (strain ATCC 49306 / DSM 6799 / DCB-1)</name>
    <dbReference type="NCBI Taxonomy" id="706587"/>
    <lineage>
        <taxon>Bacteria</taxon>
        <taxon>Pseudomonadati</taxon>
        <taxon>Thermodesulfobacteriota</taxon>
        <taxon>Desulfomonilia</taxon>
        <taxon>Desulfomonilales</taxon>
        <taxon>Desulfomonilaceae</taxon>
        <taxon>Desulfomonile</taxon>
    </lineage>
</organism>
<dbReference type="InterPro" id="IPR036291">
    <property type="entry name" value="NAD(P)-bd_dom_sf"/>
</dbReference>
<dbReference type="Proteomes" id="UP000006055">
    <property type="component" value="Chromosome"/>
</dbReference>
<dbReference type="PANTHER" id="PTHR43765:SF2">
    <property type="entry name" value="2-DEHYDROPANTOATE 2-REDUCTASE"/>
    <property type="match status" value="1"/>
</dbReference>
<evidence type="ECO:0000259" key="10">
    <source>
        <dbReference type="Pfam" id="PF02558"/>
    </source>
</evidence>
<dbReference type="eggNOG" id="COG1893">
    <property type="taxonomic scope" value="Bacteria"/>
</dbReference>
<dbReference type="InterPro" id="IPR013332">
    <property type="entry name" value="KPR_N"/>
</dbReference>
<dbReference type="InterPro" id="IPR008927">
    <property type="entry name" value="6-PGluconate_DH-like_C_sf"/>
</dbReference>
<dbReference type="PATRIC" id="fig|706587.4.peg.5280"/>
<sequence length="343" mass="36913">MEHSQPKITVVGAGAIGGVTAAFLSRAGWNVEIICKRQEIAKQCSDPGLLITGLRGESRTPLHAVASIKELSGPLQVVLLATKATDCVSAARELLPMLSDDGFVVSLQNGICEEALAEVLGRERLIGCVVAWGATMLGPGRLEVTSPGEFVIGNLDGKVDPRLDLLKEALSSVAPTRISENIMGELYSKLIVNSCINTLGALTGMTLGKLLASAQVRNIFMGLMTEAVAVANAMNIRIEPGGGGKLDYYKFLSGDGFWSRLRKHATVRVIGFKYRRIKSSSLQSLERGRPTEIDYLNGYICNKGREFSVPTPLNDAVTGMVKEIESGQRMISPENVTDPRLRL</sequence>
<dbReference type="InterPro" id="IPR050838">
    <property type="entry name" value="Ketopantoate_reductase"/>
</dbReference>
<gene>
    <name evidence="12" type="ordered locus">Desti_4666</name>
</gene>
<name>I4CCJ7_DESTA</name>
<comment type="function">
    <text evidence="9">Catalyzes the NADPH-dependent reduction of ketopantoate into pantoic acid.</text>
</comment>
<dbReference type="Gene3D" id="1.10.1040.10">
    <property type="entry name" value="N-(1-d-carboxylethyl)-l-norvaline Dehydrogenase, domain 2"/>
    <property type="match status" value="1"/>
</dbReference>
<protein>
    <recommendedName>
        <fullName evidence="4 9">2-dehydropantoate 2-reductase</fullName>
        <ecNumber evidence="3 9">1.1.1.169</ecNumber>
    </recommendedName>
    <alternativeName>
        <fullName evidence="7 9">Ketopantoate reductase</fullName>
    </alternativeName>
</protein>
<evidence type="ECO:0000256" key="1">
    <source>
        <dbReference type="ARBA" id="ARBA00004994"/>
    </source>
</evidence>
<dbReference type="InterPro" id="IPR013752">
    <property type="entry name" value="KPA_reductase"/>
</dbReference>
<comment type="similarity">
    <text evidence="2 9">Belongs to the ketopantoate reductase family.</text>
</comment>
<evidence type="ECO:0000313" key="12">
    <source>
        <dbReference type="EMBL" id="AFM27288.1"/>
    </source>
</evidence>